<gene>
    <name evidence="5" type="ORF">GGP45_002489</name>
    <name evidence="3" type="ORF">GGP71_002519</name>
    <name evidence="6" type="ORF">GGP99_000110</name>
    <name evidence="4" type="ORF">GGQ01_001907</name>
</gene>
<evidence type="ECO:0000313" key="5">
    <source>
        <dbReference type="EMBL" id="MCS4122131.1"/>
    </source>
</evidence>
<evidence type="ECO:0000313" key="7">
    <source>
        <dbReference type="Proteomes" id="UP001155027"/>
    </source>
</evidence>
<dbReference type="GO" id="GO:0004316">
    <property type="term" value="F:3-oxoacyl-[acyl-carrier-protein] reductase (NADPH) activity"/>
    <property type="evidence" value="ECO:0007669"/>
    <property type="project" value="UniProtKB-EC"/>
</dbReference>
<dbReference type="Pfam" id="PF13561">
    <property type="entry name" value="adh_short_C2"/>
    <property type="match status" value="1"/>
</dbReference>
<feature type="domain" description="Ketoreductase" evidence="2">
    <location>
        <begin position="8"/>
        <end position="182"/>
    </location>
</feature>
<dbReference type="PANTHER" id="PTHR42879:SF6">
    <property type="entry name" value="NADPH-DEPENDENT REDUCTASE BACG"/>
    <property type="match status" value="1"/>
</dbReference>
<dbReference type="EMBL" id="JANUAU010000008">
    <property type="protein sequence ID" value="MCS3678580.1"/>
    <property type="molecule type" value="Genomic_DNA"/>
</dbReference>
<organism evidence="3 7">
    <name type="scientific">Salinibacter ruber</name>
    <dbReference type="NCBI Taxonomy" id="146919"/>
    <lineage>
        <taxon>Bacteria</taxon>
        <taxon>Pseudomonadati</taxon>
        <taxon>Rhodothermota</taxon>
        <taxon>Rhodothermia</taxon>
        <taxon>Rhodothermales</taxon>
        <taxon>Salinibacteraceae</taxon>
        <taxon>Salinibacter</taxon>
    </lineage>
</organism>
<dbReference type="Proteomes" id="UP001155027">
    <property type="component" value="Unassembled WGS sequence"/>
</dbReference>
<dbReference type="InterPro" id="IPR050259">
    <property type="entry name" value="SDR"/>
</dbReference>
<keyword evidence="3" id="KW-0560">Oxidoreductase</keyword>
<dbReference type="InterPro" id="IPR036291">
    <property type="entry name" value="NAD(P)-bd_dom_sf"/>
</dbReference>
<protein>
    <submittedName>
        <fullName evidence="3">3-oxoacyl-[acyl-carrier protein] reductase</fullName>
        <ecNumber evidence="3">1.1.1.100</ecNumber>
    </submittedName>
</protein>
<evidence type="ECO:0000259" key="2">
    <source>
        <dbReference type="SMART" id="SM00822"/>
    </source>
</evidence>
<dbReference type="EMBL" id="JANUBL010000004">
    <property type="protein sequence ID" value="MCS4122131.1"/>
    <property type="molecule type" value="Genomic_DNA"/>
</dbReference>
<evidence type="ECO:0000313" key="4">
    <source>
        <dbReference type="EMBL" id="MCS4036837.1"/>
    </source>
</evidence>
<evidence type="ECO:0000313" key="6">
    <source>
        <dbReference type="EMBL" id="MCS4156179.1"/>
    </source>
</evidence>
<dbReference type="EC" id="1.1.1.100" evidence="3"/>
<dbReference type="SUPFAM" id="SSF51735">
    <property type="entry name" value="NAD(P)-binding Rossmann-fold domains"/>
    <property type="match status" value="1"/>
</dbReference>
<dbReference type="SMART" id="SM00822">
    <property type="entry name" value="PKS_KR"/>
    <property type="match status" value="1"/>
</dbReference>
<comment type="similarity">
    <text evidence="1">Belongs to the short-chain dehydrogenases/reductases (SDR) family.</text>
</comment>
<dbReference type="Proteomes" id="UP001155144">
    <property type="component" value="Unassembled WGS sequence"/>
</dbReference>
<dbReference type="CDD" id="cd05344">
    <property type="entry name" value="BKR_like_SDR_like"/>
    <property type="match status" value="1"/>
</dbReference>
<dbReference type="Proteomes" id="UP001155040">
    <property type="component" value="Unassembled WGS sequence"/>
</dbReference>
<dbReference type="FunFam" id="3.40.50.720:FF:000084">
    <property type="entry name" value="Short-chain dehydrogenase reductase"/>
    <property type="match status" value="1"/>
</dbReference>
<dbReference type="EMBL" id="JANTZM010000001">
    <property type="protein sequence ID" value="MCS4156179.1"/>
    <property type="molecule type" value="Genomic_DNA"/>
</dbReference>
<dbReference type="AlphaFoldDB" id="A0A9X2PPE1"/>
<dbReference type="PRINTS" id="PR00081">
    <property type="entry name" value="GDHRDH"/>
</dbReference>
<comment type="caution">
    <text evidence="3">The sequence shown here is derived from an EMBL/GenBank/DDBJ whole genome shotgun (WGS) entry which is preliminary data.</text>
</comment>
<proteinExistence type="inferred from homology"/>
<name>A0A9X2PPE1_9BACT</name>
<dbReference type="InterPro" id="IPR002347">
    <property type="entry name" value="SDR_fam"/>
</dbReference>
<sequence>MDLGLSNRTAFVAGASKGLGRATAHELAREGCSVALCSRDGDRIRTAAEAIRDDTGAEVLPLVCDVTDAEQVESAIAQTANTFGGLHVLVTNAGGPPSGAATELDPSDYRDAVELNLMSTISLCDAALPHLRTAAAEDDHARVIMVTSVSSKQPIPTLALSNTARAGVQGYAKSLADDLGPTGITVNTVLPGYTRTQRLEDLADEIQERTGQSRTEIEAGWADDNALPRIGEPDEFAATVAFLASARAGYVTGVAFPVDGGRSKHLL</sequence>
<reference evidence="3" key="1">
    <citation type="submission" date="2022-08" db="EMBL/GenBank/DDBJ databases">
        <title>Genomic Encyclopedia of Type Strains, Phase V (KMG-V): Genome sequencing to study the core and pangenomes of soil and plant-associated prokaryotes.</title>
        <authorList>
            <person name="Whitman W."/>
        </authorList>
    </citation>
    <scope>NUCLEOTIDE SEQUENCE</scope>
    <source>
        <strain evidence="3">0</strain>
        <strain evidence="6">SP3002</strain>
        <strain evidence="4">SP3012</strain>
        <strain evidence="5">SP3026</strain>
    </source>
</reference>
<dbReference type="Proteomes" id="UP001155110">
    <property type="component" value="Unassembled WGS sequence"/>
</dbReference>
<accession>A0A9X2PPE1</accession>
<evidence type="ECO:0000313" key="3">
    <source>
        <dbReference type="EMBL" id="MCS3678580.1"/>
    </source>
</evidence>
<dbReference type="RefSeq" id="WP_013061540.1">
    <property type="nucleotide sequence ID" value="NZ_CALTSK010000012.1"/>
</dbReference>
<dbReference type="EMBL" id="JANUBF010000011">
    <property type="protein sequence ID" value="MCS4036837.1"/>
    <property type="molecule type" value="Genomic_DNA"/>
</dbReference>
<dbReference type="InterPro" id="IPR057326">
    <property type="entry name" value="KR_dom"/>
</dbReference>
<evidence type="ECO:0000256" key="1">
    <source>
        <dbReference type="ARBA" id="ARBA00006484"/>
    </source>
</evidence>
<dbReference type="Gene3D" id="3.40.50.720">
    <property type="entry name" value="NAD(P)-binding Rossmann-like Domain"/>
    <property type="match status" value="1"/>
</dbReference>
<dbReference type="PANTHER" id="PTHR42879">
    <property type="entry name" value="3-OXOACYL-(ACYL-CARRIER-PROTEIN) REDUCTASE"/>
    <property type="match status" value="1"/>
</dbReference>